<dbReference type="STRING" id="1352936.M878_11920"/>
<accession>V6KQP5</accession>
<proteinExistence type="predicted"/>
<reference evidence="1 2" key="1">
    <citation type="journal article" date="2014" name="Genome Announc.">
        <title>Draft Genome Sequence of Streptomyces roseochromogenes subsp. oscitans DS 12.976, Producer of the Aminocoumarin Antibiotic Clorobiocin.</title>
        <authorList>
            <person name="Ruckert C."/>
            <person name="Kalinowski J."/>
            <person name="Heide L."/>
            <person name="Apel A.K."/>
        </authorList>
    </citation>
    <scope>NUCLEOTIDE SEQUENCE [LARGE SCALE GENOMIC DNA]</scope>
    <source>
        <strain evidence="1 2">DS 12.976</strain>
    </source>
</reference>
<organism evidence="1 2">
    <name type="scientific">Streptomyces roseochromogenus subsp. oscitans DS 12.976</name>
    <dbReference type="NCBI Taxonomy" id="1352936"/>
    <lineage>
        <taxon>Bacteria</taxon>
        <taxon>Bacillati</taxon>
        <taxon>Actinomycetota</taxon>
        <taxon>Actinomycetes</taxon>
        <taxon>Kitasatosporales</taxon>
        <taxon>Streptomycetaceae</taxon>
        <taxon>Streptomyces</taxon>
    </lineage>
</organism>
<name>V6KQP5_STRRC</name>
<dbReference type="HOGENOM" id="CLU_2182548_0_0_11"/>
<evidence type="ECO:0000313" key="1">
    <source>
        <dbReference type="EMBL" id="EST33746.1"/>
    </source>
</evidence>
<protein>
    <submittedName>
        <fullName evidence="1">Uncharacterized protein</fullName>
    </submittedName>
</protein>
<gene>
    <name evidence="1" type="ORF">M878_11920</name>
</gene>
<dbReference type="PATRIC" id="fig|1352936.5.peg.2526"/>
<comment type="caution">
    <text evidence="1">The sequence shown here is derived from an EMBL/GenBank/DDBJ whole genome shotgun (WGS) entry which is preliminary data.</text>
</comment>
<dbReference type="Proteomes" id="UP000017984">
    <property type="component" value="Chromosome"/>
</dbReference>
<keyword evidence="2" id="KW-1185">Reference proteome</keyword>
<dbReference type="AlphaFoldDB" id="V6KQP5"/>
<dbReference type="EMBL" id="AWQX01000097">
    <property type="protein sequence ID" value="EST33746.1"/>
    <property type="molecule type" value="Genomic_DNA"/>
</dbReference>
<dbReference type="RefSeq" id="WP_023546413.1">
    <property type="nucleotide sequence ID" value="NZ_CM002285.1"/>
</dbReference>
<sequence length="109" mass="11729">MTRTSTLADEVCAALADSGFRLAASLEEREGEAGVYVEQDWVGDGALVLWNGQDPDEGGNAQARPDGRQLSQVVYRALAEVLMARGFEVTHHPGTELHPPQLTVVGRRG</sequence>
<evidence type="ECO:0000313" key="2">
    <source>
        <dbReference type="Proteomes" id="UP000017984"/>
    </source>
</evidence>